<name>A0ABV7ISY9_9SPHN</name>
<reference evidence="2" key="1">
    <citation type="journal article" date="2019" name="Int. J. Syst. Evol. Microbiol.">
        <title>The Global Catalogue of Microorganisms (GCM) 10K type strain sequencing project: providing services to taxonomists for standard genome sequencing and annotation.</title>
        <authorList>
            <consortium name="The Broad Institute Genomics Platform"/>
            <consortium name="The Broad Institute Genome Sequencing Center for Infectious Disease"/>
            <person name="Wu L."/>
            <person name="Ma J."/>
        </authorList>
    </citation>
    <scope>NUCLEOTIDE SEQUENCE [LARGE SCALE GENOMIC DNA]</scope>
    <source>
        <strain evidence="2">KCTC 42984</strain>
    </source>
</reference>
<protein>
    <submittedName>
        <fullName evidence="1">Uncharacterized protein</fullName>
    </submittedName>
</protein>
<dbReference type="EMBL" id="JBHRTQ010000009">
    <property type="protein sequence ID" value="MFC3174704.1"/>
    <property type="molecule type" value="Genomic_DNA"/>
</dbReference>
<sequence>MMLSGATISGSRPDRWLAPHQTLDPCMRRLTYGPIKPMDWSDRPFWQRLIGRA</sequence>
<gene>
    <name evidence="1" type="ORF">ACFOD9_10605</name>
</gene>
<evidence type="ECO:0000313" key="1">
    <source>
        <dbReference type="EMBL" id="MFC3174704.1"/>
    </source>
</evidence>
<dbReference type="RefSeq" id="WP_379510087.1">
    <property type="nucleotide sequence ID" value="NZ_JBHRTQ010000009.1"/>
</dbReference>
<proteinExistence type="predicted"/>
<keyword evidence="2" id="KW-1185">Reference proteome</keyword>
<organism evidence="1 2">
    <name type="scientific">Novosphingobium bradum</name>
    <dbReference type="NCBI Taxonomy" id="1737444"/>
    <lineage>
        <taxon>Bacteria</taxon>
        <taxon>Pseudomonadati</taxon>
        <taxon>Pseudomonadota</taxon>
        <taxon>Alphaproteobacteria</taxon>
        <taxon>Sphingomonadales</taxon>
        <taxon>Sphingomonadaceae</taxon>
        <taxon>Novosphingobium</taxon>
    </lineage>
</organism>
<accession>A0ABV7ISY9</accession>
<dbReference type="Proteomes" id="UP001595604">
    <property type="component" value="Unassembled WGS sequence"/>
</dbReference>
<comment type="caution">
    <text evidence="1">The sequence shown here is derived from an EMBL/GenBank/DDBJ whole genome shotgun (WGS) entry which is preliminary data.</text>
</comment>
<evidence type="ECO:0000313" key="2">
    <source>
        <dbReference type="Proteomes" id="UP001595604"/>
    </source>
</evidence>